<accession>A0AAD9H773</accession>
<gene>
    <name evidence="2" type="ORF">LX32DRAFT_698534</name>
</gene>
<evidence type="ECO:0000313" key="3">
    <source>
        <dbReference type="Proteomes" id="UP001232148"/>
    </source>
</evidence>
<reference evidence="2" key="1">
    <citation type="submission" date="2021-06" db="EMBL/GenBank/DDBJ databases">
        <title>Comparative genomics, transcriptomics and evolutionary studies reveal genomic signatures of adaptation to plant cell wall in hemibiotrophic fungi.</title>
        <authorList>
            <consortium name="DOE Joint Genome Institute"/>
            <person name="Baroncelli R."/>
            <person name="Diaz J.F."/>
            <person name="Benocci T."/>
            <person name="Peng M."/>
            <person name="Battaglia E."/>
            <person name="Haridas S."/>
            <person name="Andreopoulos W."/>
            <person name="Labutti K."/>
            <person name="Pangilinan J."/>
            <person name="Floch G.L."/>
            <person name="Makela M.R."/>
            <person name="Henrissat B."/>
            <person name="Grigoriev I.V."/>
            <person name="Crouch J.A."/>
            <person name="De Vries R.P."/>
            <person name="Sukno S.A."/>
            <person name="Thon M.R."/>
        </authorList>
    </citation>
    <scope>NUCLEOTIDE SEQUENCE</scope>
    <source>
        <strain evidence="2">MAFF235873</strain>
    </source>
</reference>
<organism evidence="2 3">
    <name type="scientific">Colletotrichum zoysiae</name>
    <dbReference type="NCBI Taxonomy" id="1216348"/>
    <lineage>
        <taxon>Eukaryota</taxon>
        <taxon>Fungi</taxon>
        <taxon>Dikarya</taxon>
        <taxon>Ascomycota</taxon>
        <taxon>Pezizomycotina</taxon>
        <taxon>Sordariomycetes</taxon>
        <taxon>Hypocreomycetidae</taxon>
        <taxon>Glomerellales</taxon>
        <taxon>Glomerellaceae</taxon>
        <taxon>Colletotrichum</taxon>
        <taxon>Colletotrichum graminicola species complex</taxon>
    </lineage>
</organism>
<name>A0AAD9H773_9PEZI</name>
<dbReference type="PANTHER" id="PTHR42085">
    <property type="entry name" value="F-BOX DOMAIN-CONTAINING PROTEIN"/>
    <property type="match status" value="1"/>
</dbReference>
<evidence type="ECO:0008006" key="4">
    <source>
        <dbReference type="Google" id="ProtNLM"/>
    </source>
</evidence>
<dbReference type="AlphaFoldDB" id="A0AAD9H773"/>
<dbReference type="InterPro" id="IPR038883">
    <property type="entry name" value="AN11006-like"/>
</dbReference>
<feature type="region of interest" description="Disordered" evidence="1">
    <location>
        <begin position="217"/>
        <end position="238"/>
    </location>
</feature>
<evidence type="ECO:0000313" key="2">
    <source>
        <dbReference type="EMBL" id="KAK2022627.1"/>
    </source>
</evidence>
<dbReference type="PANTHER" id="PTHR42085:SF2">
    <property type="entry name" value="F-BOX DOMAIN-CONTAINING PROTEIN"/>
    <property type="match status" value="1"/>
</dbReference>
<keyword evidence="3" id="KW-1185">Reference proteome</keyword>
<sequence>MPAQTTVDTSVSFLSLAAELRNRVYEVVLLQQDLIDPWFYVNQEQMPITSLLRANKTIYREASSVFYGQNRFDFTEATPEGVASFLKQVGSTNTGYIRYLSIEFPRFLYLDPGDVTITDDSISILENISRHCVNLSTLTTSLHSTNSMEIRLDNLENLKVATEALALVNVHFKAILSVTEVILEVFEEGPSQHIRRIMESHGWQLHEIEYAEEDDWNGNISDIDDDDDDWDDYGSAGDDYDIDNDSDFWRRAAD</sequence>
<comment type="caution">
    <text evidence="2">The sequence shown here is derived from an EMBL/GenBank/DDBJ whole genome shotgun (WGS) entry which is preliminary data.</text>
</comment>
<dbReference type="EMBL" id="MU843034">
    <property type="protein sequence ID" value="KAK2022627.1"/>
    <property type="molecule type" value="Genomic_DNA"/>
</dbReference>
<protein>
    <recommendedName>
        <fullName evidence="4">F-box domain-containing protein</fullName>
    </recommendedName>
</protein>
<proteinExistence type="predicted"/>
<dbReference type="Proteomes" id="UP001232148">
    <property type="component" value="Unassembled WGS sequence"/>
</dbReference>
<evidence type="ECO:0000256" key="1">
    <source>
        <dbReference type="SAM" id="MobiDB-lite"/>
    </source>
</evidence>